<dbReference type="Gene3D" id="3.40.50.10490">
    <property type="entry name" value="Glucose-6-phosphate isomerase like protein, domain 1"/>
    <property type="match status" value="1"/>
</dbReference>
<dbReference type="CDD" id="cd05006">
    <property type="entry name" value="SIS_GmhA"/>
    <property type="match status" value="1"/>
</dbReference>
<dbReference type="InterPro" id="IPR046348">
    <property type="entry name" value="SIS_dom_sf"/>
</dbReference>
<feature type="region of interest" description="Disordered" evidence="1">
    <location>
        <begin position="192"/>
        <end position="225"/>
    </location>
</feature>
<proteinExistence type="predicted"/>
<organism evidence="3 4">
    <name type="scientific">Streptomyces cirratus</name>
    <dbReference type="NCBI Taxonomy" id="68187"/>
    <lineage>
        <taxon>Bacteria</taxon>
        <taxon>Bacillati</taxon>
        <taxon>Actinomycetota</taxon>
        <taxon>Actinomycetes</taxon>
        <taxon>Kitasatosporales</taxon>
        <taxon>Streptomycetaceae</taxon>
        <taxon>Streptomyces</taxon>
    </lineage>
</organism>
<feature type="domain" description="SIS" evidence="2">
    <location>
        <begin position="39"/>
        <end position="198"/>
    </location>
</feature>
<dbReference type="Pfam" id="PF13580">
    <property type="entry name" value="SIS_2"/>
    <property type="match status" value="1"/>
</dbReference>
<dbReference type="GO" id="GO:0016853">
    <property type="term" value="F:isomerase activity"/>
    <property type="evidence" value="ECO:0007669"/>
    <property type="project" value="UniProtKB-KW"/>
</dbReference>
<name>A0ABQ3ES21_9ACTN</name>
<dbReference type="InterPro" id="IPR035461">
    <property type="entry name" value="GmhA/DiaA"/>
</dbReference>
<evidence type="ECO:0000313" key="3">
    <source>
        <dbReference type="EMBL" id="GHB56367.1"/>
    </source>
</evidence>
<dbReference type="SUPFAM" id="SSF53697">
    <property type="entry name" value="SIS domain"/>
    <property type="match status" value="1"/>
</dbReference>
<feature type="compositionally biased region" description="Low complexity" evidence="1">
    <location>
        <begin position="192"/>
        <end position="203"/>
    </location>
</feature>
<dbReference type="PANTHER" id="PTHR30390:SF6">
    <property type="entry name" value="DNAA INITIATOR-ASSOCIATING PROTEIN DIAA"/>
    <property type="match status" value="1"/>
</dbReference>
<accession>A0ABQ3ES21</accession>
<dbReference type="PROSITE" id="PS51464">
    <property type="entry name" value="SIS"/>
    <property type="match status" value="1"/>
</dbReference>
<protein>
    <submittedName>
        <fullName evidence="3">Phosphoheptose isomerase</fullName>
    </submittedName>
</protein>
<reference evidence="4" key="1">
    <citation type="journal article" date="2019" name="Int. J. Syst. Evol. Microbiol.">
        <title>The Global Catalogue of Microorganisms (GCM) 10K type strain sequencing project: providing services to taxonomists for standard genome sequencing and annotation.</title>
        <authorList>
            <consortium name="The Broad Institute Genomics Platform"/>
            <consortium name="The Broad Institute Genome Sequencing Center for Infectious Disease"/>
            <person name="Wu L."/>
            <person name="Ma J."/>
        </authorList>
    </citation>
    <scope>NUCLEOTIDE SEQUENCE [LARGE SCALE GENOMIC DNA]</scope>
    <source>
        <strain evidence="4">JCM 4738</strain>
    </source>
</reference>
<dbReference type="EMBL" id="BMVP01000004">
    <property type="protein sequence ID" value="GHB56367.1"/>
    <property type="molecule type" value="Genomic_DNA"/>
</dbReference>
<dbReference type="RefSeq" id="WP_190184436.1">
    <property type="nucleotide sequence ID" value="NZ_BMVP01000004.1"/>
</dbReference>
<keyword evidence="3" id="KW-0413">Isomerase</keyword>
<keyword evidence="4" id="KW-1185">Reference proteome</keyword>
<dbReference type="InterPro" id="IPR050099">
    <property type="entry name" value="SIS_GmhA/DiaA_subfam"/>
</dbReference>
<comment type="caution">
    <text evidence="3">The sequence shown here is derived from an EMBL/GenBank/DDBJ whole genome shotgun (WGS) entry which is preliminary data.</text>
</comment>
<dbReference type="PANTHER" id="PTHR30390">
    <property type="entry name" value="SEDOHEPTULOSE 7-PHOSPHATE ISOMERASE / DNAA INITIATOR-ASSOCIATING FACTOR FOR REPLICATION INITIATION"/>
    <property type="match status" value="1"/>
</dbReference>
<gene>
    <name evidence="3" type="primary">gmhA</name>
    <name evidence="3" type="ORF">GCM10010347_28050</name>
</gene>
<dbReference type="Proteomes" id="UP000642673">
    <property type="component" value="Unassembled WGS sequence"/>
</dbReference>
<dbReference type="InterPro" id="IPR001347">
    <property type="entry name" value="SIS_dom"/>
</dbReference>
<evidence type="ECO:0000256" key="1">
    <source>
        <dbReference type="SAM" id="MobiDB-lite"/>
    </source>
</evidence>
<evidence type="ECO:0000259" key="2">
    <source>
        <dbReference type="PROSITE" id="PS51464"/>
    </source>
</evidence>
<sequence length="225" mass="23260">MTDHFALDGAHRHCQSLQDALDRLRSHGLGRLGDWGARLASVLPAGGRLLAAGNGGSAAQAQHLTAELVGRYRQERPAYSAIALHAETSSVTAIGNDYGFDQVFARQVAAHGRPGDVLVLLSTSGRSPNLISAAIAGRTAGMEVWAMTGPGPNPLAEAAHEALHVDAPATATVQETHLVAVHLLCEAFDSAAGTPGGARPAAARGRERAAGPKRSGAVPVFRRLP</sequence>
<evidence type="ECO:0000313" key="4">
    <source>
        <dbReference type="Proteomes" id="UP000642673"/>
    </source>
</evidence>